<sequence>MKSMGLANNKLVTGQSAQRLGLASRKHKVSTSIAEGAIFIPKPHKRVDFKLTAPEFKLLGSASKAPEQAPPPIMGADAGSGKNIASGDLGINGLTARLDSQAWQGTSRGYDVNMDVDYTPEKQSDVIVTQEEGRQVNNRQIHFTQQYDSYGRPRIGFSREPYDFAASKFVSVTSQIAFQENMASIHEQYNQYLIGPDNASKNPALMGQGDGQSQEVPVFGSTSGDQANGKANLANGDYFLGAKFDSGDSGLSAKEAFEAQRGGSTKKPPEDMIIVGKGKNTDMAEQVFGGGDIDTGKSKVLDVSV</sequence>
<reference evidence="1" key="1">
    <citation type="submission" date="2018-06" db="EMBL/GenBank/DDBJ databases">
        <authorList>
            <person name="Zhirakovskaya E."/>
        </authorList>
    </citation>
    <scope>NUCLEOTIDE SEQUENCE</scope>
</reference>
<protein>
    <submittedName>
        <fullName evidence="1">Uncharacterized protein</fullName>
    </submittedName>
</protein>
<dbReference type="AlphaFoldDB" id="A0A3B1D4C9"/>
<evidence type="ECO:0000313" key="1">
    <source>
        <dbReference type="EMBL" id="VAX23597.1"/>
    </source>
</evidence>
<accession>A0A3B1D4C9</accession>
<dbReference type="EMBL" id="UOGC01000152">
    <property type="protein sequence ID" value="VAX23597.1"/>
    <property type="molecule type" value="Genomic_DNA"/>
</dbReference>
<gene>
    <name evidence="1" type="ORF">MNBD_NITROSPINAE01-370</name>
</gene>
<organism evidence="1">
    <name type="scientific">hydrothermal vent metagenome</name>
    <dbReference type="NCBI Taxonomy" id="652676"/>
    <lineage>
        <taxon>unclassified sequences</taxon>
        <taxon>metagenomes</taxon>
        <taxon>ecological metagenomes</taxon>
    </lineage>
</organism>
<proteinExistence type="predicted"/>
<name>A0A3B1D4C9_9ZZZZ</name>